<accession>E6PZY8</accession>
<organism evidence="1">
    <name type="scientific">mine drainage metagenome</name>
    <dbReference type="NCBI Taxonomy" id="410659"/>
    <lineage>
        <taxon>unclassified sequences</taxon>
        <taxon>metagenomes</taxon>
        <taxon>ecological metagenomes</taxon>
    </lineage>
</organism>
<gene>
    <name evidence="1" type="ORF">CARN3_0035</name>
</gene>
<sequence>MGSKRTVAYRGEKLDIAFARNQSGASPAEEFFNNLSKLEQTKLMVLFKMLADSDPGRVLNPEKFGRLGDGLFEFKSFQIRMPYAYASNEKGTVIISHGFIKKKDKAPSSEIERARRILAEDDKACKVFGINDEKAQKAKRRKS</sequence>
<reference evidence="1" key="1">
    <citation type="submission" date="2009-10" db="EMBL/GenBank/DDBJ databases">
        <title>Diversity of trophic interactions inside an arsenic-rich microbial ecosystem.</title>
        <authorList>
            <person name="Bertin P.N."/>
            <person name="Heinrich-Salmeron A."/>
            <person name="Pelletier E."/>
            <person name="Goulhen-Chollet F."/>
            <person name="Arsene-Ploetze F."/>
            <person name="Gallien S."/>
            <person name="Calteau A."/>
            <person name="Vallenet D."/>
            <person name="Casiot C."/>
            <person name="Chane-Woon-Ming B."/>
            <person name="Giloteaux L."/>
            <person name="Barakat M."/>
            <person name="Bonnefoy V."/>
            <person name="Bruneel O."/>
            <person name="Chandler M."/>
            <person name="Cleiss J."/>
            <person name="Duran R."/>
            <person name="Elbaz-Poulichet F."/>
            <person name="Fonknechten N."/>
            <person name="Lauga B."/>
            <person name="Mornico D."/>
            <person name="Ortet P."/>
            <person name="Schaeffer C."/>
            <person name="Siguier P."/>
            <person name="Alexander Thil Smith A."/>
            <person name="Van Dorsselaer A."/>
            <person name="Weissenbach J."/>
            <person name="Medigue C."/>
            <person name="Le Paslier D."/>
        </authorList>
    </citation>
    <scope>NUCLEOTIDE SEQUENCE</scope>
</reference>
<proteinExistence type="predicted"/>
<evidence type="ECO:0008006" key="2">
    <source>
        <dbReference type="Google" id="ProtNLM"/>
    </source>
</evidence>
<name>E6PZY8_9ZZZZ</name>
<protein>
    <recommendedName>
        <fullName evidence="2">Protein containing DUF891</fullName>
    </recommendedName>
</protein>
<dbReference type="Pfam" id="PF05973">
    <property type="entry name" value="Gp49"/>
    <property type="match status" value="1"/>
</dbReference>
<evidence type="ECO:0000313" key="1">
    <source>
        <dbReference type="EMBL" id="CBI00497.1"/>
    </source>
</evidence>
<comment type="caution">
    <text evidence="1">The sequence shown here is derived from an EMBL/GenBank/DDBJ whole genome shotgun (WGS) entry which is preliminary data.</text>
</comment>
<dbReference type="InterPro" id="IPR009241">
    <property type="entry name" value="HigB-like"/>
</dbReference>
<dbReference type="EMBL" id="CABN01000145">
    <property type="protein sequence ID" value="CBI00497.1"/>
    <property type="molecule type" value="Genomic_DNA"/>
</dbReference>
<dbReference type="AlphaFoldDB" id="E6PZY8"/>